<dbReference type="FunFam" id="1.20.80.10:FF:000017">
    <property type="entry name" value="Golgi resident protein GCP60"/>
    <property type="match status" value="1"/>
</dbReference>
<dbReference type="OrthoDB" id="5839451at2759"/>
<keyword evidence="6" id="KW-1185">Reference proteome</keyword>
<dbReference type="SUPFAM" id="SSF101576">
    <property type="entry name" value="Supernatant protein factor (SPF), C-terminal domain"/>
    <property type="match status" value="1"/>
</dbReference>
<feature type="coiled-coil region" evidence="2">
    <location>
        <begin position="132"/>
        <end position="166"/>
    </location>
</feature>
<sequence length="445" mass="50808">MEAAENMKQGPEGEAAEKIVKWGLPLEELYALALLFYREKSGKAIHISYEDNLKLVAFAQQASNGPFVAAKAPPLGVLDVIGKDRRTAWQSLGSLSKSQSMEGFVILLSKLCPTLEPYLEAVRRDKEARICLENENRQRELLEKQREKAEALKTEEIKNNSELQRRQLQDILNQQTFYQFKAYAEKQFPRNPEQQAILIRQLQSEHYHQYMQQIRARSESEENVPADETKEEVNTTALETRGEDSSMENECCEEDSRSSTAGMDGGQNYGVVSPAKMWTRPNIKAFKAEVSSGSGDGVINIEHGETVTVRVPTHEAGNCIFWEFSTDDYDIGFGVYFEWGKPATNDVTVHVSDSDEDEEIYDEMDDGDDYFESRDLESSAAAMSYNSRNPISIIVPIYRRECHKEVYVGSHIYPGQGVYLLKFDNSFSIWRSKTLYYKVYYERSL</sequence>
<dbReference type="InterPro" id="IPR009038">
    <property type="entry name" value="GOLD_dom"/>
</dbReference>
<dbReference type="InterPro" id="IPR052269">
    <property type="entry name" value="Golgi-PI4KB_interaction"/>
</dbReference>
<accession>A0A7R8YVR6</accession>
<gene>
    <name evidence="5" type="ORF">HERILL_LOCUS10303</name>
</gene>
<reference evidence="5 6" key="1">
    <citation type="submission" date="2020-11" db="EMBL/GenBank/DDBJ databases">
        <authorList>
            <person name="Wallbank WR R."/>
            <person name="Pardo Diaz C."/>
            <person name="Kozak K."/>
            <person name="Martin S."/>
            <person name="Jiggins C."/>
            <person name="Moest M."/>
            <person name="Warren A I."/>
            <person name="Generalovic N T."/>
            <person name="Byers J.R.P. K."/>
            <person name="Montejo-Kovacevich G."/>
            <person name="Yen C E."/>
        </authorList>
    </citation>
    <scope>NUCLEOTIDE SEQUENCE [LARGE SCALE GENOMIC DNA]</scope>
</reference>
<dbReference type="PANTHER" id="PTHR22973">
    <property type="entry name" value="LD35087P"/>
    <property type="match status" value="1"/>
</dbReference>
<dbReference type="InterPro" id="IPR014352">
    <property type="entry name" value="FERM/acyl-CoA-bd_prot_sf"/>
</dbReference>
<feature type="domain" description="GOLD" evidence="3">
    <location>
        <begin position="283"/>
        <end position="441"/>
    </location>
</feature>
<evidence type="ECO:0000313" key="6">
    <source>
        <dbReference type="Proteomes" id="UP000594454"/>
    </source>
</evidence>
<dbReference type="AlphaFoldDB" id="A0A7R8YVR6"/>
<dbReference type="PROSITE" id="PS50866">
    <property type="entry name" value="GOLD"/>
    <property type="match status" value="1"/>
</dbReference>
<dbReference type="InterPro" id="IPR035984">
    <property type="entry name" value="Acyl-CoA-binding_sf"/>
</dbReference>
<keyword evidence="2" id="KW-0175">Coiled coil</keyword>
<dbReference type="InterPro" id="IPR036598">
    <property type="entry name" value="GOLD_dom_sf"/>
</dbReference>
<evidence type="ECO:0000259" key="3">
    <source>
        <dbReference type="PROSITE" id="PS50866"/>
    </source>
</evidence>
<organism evidence="5 6">
    <name type="scientific">Hermetia illucens</name>
    <name type="common">Black soldier fly</name>
    <dbReference type="NCBI Taxonomy" id="343691"/>
    <lineage>
        <taxon>Eukaryota</taxon>
        <taxon>Metazoa</taxon>
        <taxon>Ecdysozoa</taxon>
        <taxon>Arthropoda</taxon>
        <taxon>Hexapoda</taxon>
        <taxon>Insecta</taxon>
        <taxon>Pterygota</taxon>
        <taxon>Neoptera</taxon>
        <taxon>Endopterygota</taxon>
        <taxon>Diptera</taxon>
        <taxon>Brachycera</taxon>
        <taxon>Stratiomyomorpha</taxon>
        <taxon>Stratiomyidae</taxon>
        <taxon>Hermetiinae</taxon>
        <taxon>Hermetia</taxon>
    </lineage>
</organism>
<dbReference type="Gene3D" id="1.20.80.10">
    <property type="match status" value="1"/>
</dbReference>
<keyword evidence="1" id="KW-0007">Acetylation</keyword>
<evidence type="ECO:0000256" key="2">
    <source>
        <dbReference type="SAM" id="Coils"/>
    </source>
</evidence>
<dbReference type="PROSITE" id="PS51228">
    <property type="entry name" value="ACB_2"/>
    <property type="match status" value="1"/>
</dbReference>
<dbReference type="PANTHER" id="PTHR22973:SF12">
    <property type="entry name" value="LD35087P"/>
    <property type="match status" value="1"/>
</dbReference>
<feature type="domain" description="ACB" evidence="4">
    <location>
        <begin position="26"/>
        <end position="117"/>
    </location>
</feature>
<dbReference type="GO" id="GO:0000139">
    <property type="term" value="C:Golgi membrane"/>
    <property type="evidence" value="ECO:0007669"/>
    <property type="project" value="TreeGrafter"/>
</dbReference>
<dbReference type="Pfam" id="PF00887">
    <property type="entry name" value="ACBP"/>
    <property type="match status" value="1"/>
</dbReference>
<evidence type="ECO:0000256" key="1">
    <source>
        <dbReference type="ARBA" id="ARBA00022990"/>
    </source>
</evidence>
<proteinExistence type="predicted"/>
<evidence type="ECO:0008006" key="7">
    <source>
        <dbReference type="Google" id="ProtNLM"/>
    </source>
</evidence>
<dbReference type="Pfam" id="PF13897">
    <property type="entry name" value="GOLD_2"/>
    <property type="match status" value="1"/>
</dbReference>
<dbReference type="InParanoid" id="A0A7R8YVR6"/>
<dbReference type="InterPro" id="IPR000582">
    <property type="entry name" value="Acyl-CoA-binding_protein"/>
</dbReference>
<dbReference type="SUPFAM" id="SSF47027">
    <property type="entry name" value="Acyl-CoA binding protein"/>
    <property type="match status" value="1"/>
</dbReference>
<dbReference type="FunCoup" id="A0A7R8YVR6">
    <property type="interactions" value="1811"/>
</dbReference>
<evidence type="ECO:0000259" key="4">
    <source>
        <dbReference type="PROSITE" id="PS51228"/>
    </source>
</evidence>
<dbReference type="Proteomes" id="UP000594454">
    <property type="component" value="Chromosome 4"/>
</dbReference>
<dbReference type="EMBL" id="LR899012">
    <property type="protein sequence ID" value="CAD7087608.1"/>
    <property type="molecule type" value="Genomic_DNA"/>
</dbReference>
<protein>
    <recommendedName>
        <fullName evidence="7">Golgi resident protein GCP60</fullName>
    </recommendedName>
</protein>
<dbReference type="GO" id="GO:0000062">
    <property type="term" value="F:fatty-acyl-CoA binding"/>
    <property type="evidence" value="ECO:0007669"/>
    <property type="project" value="InterPro"/>
</dbReference>
<name>A0A7R8YVR6_HERIL</name>
<dbReference type="OMA" id="SYSIWRS"/>
<evidence type="ECO:0000313" key="5">
    <source>
        <dbReference type="EMBL" id="CAD7087608.1"/>
    </source>
</evidence>
<dbReference type="Gene3D" id="2.60.120.680">
    <property type="entry name" value="GOLD domain"/>
    <property type="match status" value="1"/>
</dbReference>